<dbReference type="STRING" id="590652.BST39_04780"/>
<evidence type="ECO:0000313" key="3">
    <source>
        <dbReference type="EMBL" id="ORB45523.1"/>
    </source>
</evidence>
<evidence type="ECO:0000259" key="2">
    <source>
        <dbReference type="Pfam" id="PF13193"/>
    </source>
</evidence>
<dbReference type="RefSeq" id="WP_083169547.1">
    <property type="nucleotide sequence ID" value="NZ_AP022619.1"/>
</dbReference>
<dbReference type="AlphaFoldDB" id="A0A1X0IFM5"/>
<sequence>MTAPDFLALLDRPDPRGVALEDSRRSMSYQELATSVQQMAAGLARLGVDLGDRVAVMLPNSVASVEVYLACAMTGAIWVGVNPAAPEAERQRQRALVTPTLTITEQDLPSLAADETFDAPPPDPSVPCAIGFTSGTTGTPKAFVHSRSAVSLLAAVLAEAQLRADDRIGVVLPMSIHNLIAVGALPALFAQATCVAVERMNARGVAYACRDRKLTMVNALVPATIYDLVHDDEITADMLASLRVAGTGAAGLSEPLRSAFESKFGRRLIGSYGMTEAPGVVCIEDPEVPHAAGSAGKPLPHLAVHACDEHGRRLVVGQQGALTVSAAVSGAWANMYLPAAGTWTPDGFAPRPGAERCLRTGDYGWVDADGAVHVNGRTADVIVRGGVNVNAAELESVLGQLPGVRDVAVVGEDDERLGQRIVAYVETAPGGTVDIAQVRLQAREVLSHSKVPDEFVITRLPRNPMGKVVRGQLKGGS</sequence>
<dbReference type="InterPro" id="IPR042099">
    <property type="entry name" value="ANL_N_sf"/>
</dbReference>
<reference evidence="3 4" key="1">
    <citation type="submission" date="2017-02" db="EMBL/GenBank/DDBJ databases">
        <title>The new phylogeny of genus Mycobacterium.</title>
        <authorList>
            <person name="Tortoli E."/>
            <person name="Trovato A."/>
            <person name="Cirillo D.M."/>
        </authorList>
    </citation>
    <scope>NUCLEOTIDE SEQUENCE [LARGE SCALE GENOMIC DNA]</scope>
    <source>
        <strain evidence="3 4">DSM 45000</strain>
    </source>
</reference>
<protein>
    <submittedName>
        <fullName evidence="3">AMP-dependent synthetase</fullName>
    </submittedName>
</protein>
<dbReference type="EMBL" id="MVIE01000004">
    <property type="protein sequence ID" value="ORB45523.1"/>
    <property type="molecule type" value="Genomic_DNA"/>
</dbReference>
<dbReference type="InterPro" id="IPR025110">
    <property type="entry name" value="AMP-bd_C"/>
</dbReference>
<dbReference type="OrthoDB" id="7592275at2"/>
<dbReference type="InterPro" id="IPR045851">
    <property type="entry name" value="AMP-bd_C_sf"/>
</dbReference>
<keyword evidence="4" id="KW-1185">Reference proteome</keyword>
<accession>A0A1X0IFM5</accession>
<dbReference type="PANTHER" id="PTHR43201">
    <property type="entry name" value="ACYL-COA SYNTHETASE"/>
    <property type="match status" value="1"/>
</dbReference>
<gene>
    <name evidence="3" type="ORF">BST39_04780</name>
</gene>
<dbReference type="Gene3D" id="3.40.50.12780">
    <property type="entry name" value="N-terminal domain of ligase-like"/>
    <property type="match status" value="1"/>
</dbReference>
<dbReference type="Pfam" id="PF00501">
    <property type="entry name" value="AMP-binding"/>
    <property type="match status" value="1"/>
</dbReference>
<dbReference type="InterPro" id="IPR020845">
    <property type="entry name" value="AMP-binding_CS"/>
</dbReference>
<dbReference type="Proteomes" id="UP000192513">
    <property type="component" value="Unassembled WGS sequence"/>
</dbReference>
<dbReference type="GO" id="GO:0031956">
    <property type="term" value="F:medium-chain fatty acid-CoA ligase activity"/>
    <property type="evidence" value="ECO:0007669"/>
    <property type="project" value="TreeGrafter"/>
</dbReference>
<organism evidence="3 4">
    <name type="scientific">Mycobacterium paraseoulense</name>
    <dbReference type="NCBI Taxonomy" id="590652"/>
    <lineage>
        <taxon>Bacteria</taxon>
        <taxon>Bacillati</taxon>
        <taxon>Actinomycetota</taxon>
        <taxon>Actinomycetes</taxon>
        <taxon>Mycobacteriales</taxon>
        <taxon>Mycobacteriaceae</taxon>
        <taxon>Mycobacterium</taxon>
    </lineage>
</organism>
<feature type="domain" description="AMP-dependent synthetase/ligase" evidence="1">
    <location>
        <begin position="15"/>
        <end position="325"/>
    </location>
</feature>
<dbReference type="PANTHER" id="PTHR43201:SF32">
    <property type="entry name" value="2-SUCCINYLBENZOATE--COA LIGASE, CHLOROPLASTIC_PEROXISOMAL"/>
    <property type="match status" value="1"/>
</dbReference>
<dbReference type="Pfam" id="PF13193">
    <property type="entry name" value="AMP-binding_C"/>
    <property type="match status" value="1"/>
</dbReference>
<comment type="caution">
    <text evidence="3">The sequence shown here is derived from an EMBL/GenBank/DDBJ whole genome shotgun (WGS) entry which is preliminary data.</text>
</comment>
<dbReference type="GO" id="GO:0006631">
    <property type="term" value="P:fatty acid metabolic process"/>
    <property type="evidence" value="ECO:0007669"/>
    <property type="project" value="TreeGrafter"/>
</dbReference>
<evidence type="ECO:0000313" key="4">
    <source>
        <dbReference type="Proteomes" id="UP000192513"/>
    </source>
</evidence>
<proteinExistence type="predicted"/>
<feature type="domain" description="AMP-binding enzyme C-terminal" evidence="2">
    <location>
        <begin position="393"/>
        <end position="467"/>
    </location>
</feature>
<evidence type="ECO:0000259" key="1">
    <source>
        <dbReference type="Pfam" id="PF00501"/>
    </source>
</evidence>
<name>A0A1X0IFM5_9MYCO</name>
<dbReference type="PROSITE" id="PS00455">
    <property type="entry name" value="AMP_BINDING"/>
    <property type="match status" value="1"/>
</dbReference>
<dbReference type="Gene3D" id="3.30.300.30">
    <property type="match status" value="1"/>
</dbReference>
<dbReference type="InterPro" id="IPR000873">
    <property type="entry name" value="AMP-dep_synth/lig_dom"/>
</dbReference>
<dbReference type="SUPFAM" id="SSF56801">
    <property type="entry name" value="Acetyl-CoA synthetase-like"/>
    <property type="match status" value="1"/>
</dbReference>